<dbReference type="AlphaFoldDB" id="A0A918ZSH7"/>
<dbReference type="CDD" id="cd00438">
    <property type="entry name" value="cupin_RmlC"/>
    <property type="match status" value="1"/>
</dbReference>
<feature type="compositionally biased region" description="Basic and acidic residues" evidence="6">
    <location>
        <begin position="387"/>
        <end position="398"/>
    </location>
</feature>
<evidence type="ECO:0000256" key="5">
    <source>
        <dbReference type="RuleBase" id="RU364069"/>
    </source>
</evidence>
<feature type="compositionally biased region" description="Low complexity" evidence="6">
    <location>
        <begin position="284"/>
        <end position="294"/>
    </location>
</feature>
<feature type="site" description="Participates in a stacking interaction with the thymidine ring of dTDP-4-oxo-6-deoxyglucose" evidence="4">
    <location>
        <position position="141"/>
    </location>
</feature>
<name>A0A918ZSH7_9ACTN</name>
<dbReference type="PANTHER" id="PTHR21047:SF2">
    <property type="entry name" value="THYMIDINE DIPHOSPHO-4-KETO-RHAMNOSE 3,5-EPIMERASE"/>
    <property type="match status" value="1"/>
</dbReference>
<dbReference type="EMBL" id="BNAT01000068">
    <property type="protein sequence ID" value="GHE67741.1"/>
    <property type="molecule type" value="Genomic_DNA"/>
</dbReference>
<reference evidence="7" key="2">
    <citation type="submission" date="2020-09" db="EMBL/GenBank/DDBJ databases">
        <authorList>
            <person name="Sun Q."/>
            <person name="Zhou Y."/>
        </authorList>
    </citation>
    <scope>NUCLEOTIDE SEQUENCE</scope>
    <source>
        <strain evidence="7">CGMCC 4.7403</strain>
    </source>
</reference>
<organism evidence="7 8">
    <name type="scientific">Streptomyces capitiformicae</name>
    <dbReference type="NCBI Taxonomy" id="2014920"/>
    <lineage>
        <taxon>Bacteria</taxon>
        <taxon>Bacillati</taxon>
        <taxon>Actinomycetota</taxon>
        <taxon>Actinomycetes</taxon>
        <taxon>Kitasatosporales</taxon>
        <taxon>Streptomycetaceae</taxon>
        <taxon>Streptomyces</taxon>
    </lineage>
</organism>
<dbReference type="Pfam" id="PF00908">
    <property type="entry name" value="dTDP_sugar_isom"/>
    <property type="match status" value="1"/>
</dbReference>
<dbReference type="GO" id="GO:0005829">
    <property type="term" value="C:cytosol"/>
    <property type="evidence" value="ECO:0007669"/>
    <property type="project" value="TreeGrafter"/>
</dbReference>
<dbReference type="InterPro" id="IPR014710">
    <property type="entry name" value="RmlC-like_jellyroll"/>
</dbReference>
<evidence type="ECO:0000256" key="1">
    <source>
        <dbReference type="ARBA" id="ARBA00010154"/>
    </source>
</evidence>
<comment type="caution">
    <text evidence="7">The sequence shown here is derived from an EMBL/GenBank/DDBJ whole genome shotgun (WGS) entry which is preliminary data.</text>
</comment>
<dbReference type="Gene3D" id="2.60.120.10">
    <property type="entry name" value="Jelly Rolls"/>
    <property type="match status" value="1"/>
</dbReference>
<evidence type="ECO:0000256" key="6">
    <source>
        <dbReference type="SAM" id="MobiDB-lite"/>
    </source>
</evidence>
<feature type="region of interest" description="Disordered" evidence="6">
    <location>
        <begin position="340"/>
        <end position="398"/>
    </location>
</feature>
<evidence type="ECO:0000313" key="8">
    <source>
        <dbReference type="Proteomes" id="UP000603227"/>
    </source>
</evidence>
<evidence type="ECO:0000256" key="3">
    <source>
        <dbReference type="PIRSR" id="PIRSR600888-1"/>
    </source>
</evidence>
<dbReference type="GO" id="GO:0000271">
    <property type="term" value="P:polysaccharide biosynthetic process"/>
    <property type="evidence" value="ECO:0007669"/>
    <property type="project" value="TreeGrafter"/>
</dbReference>
<comment type="pathway">
    <text evidence="5">Carbohydrate biosynthesis; dTDP-L-rhamnose biosynthesis.</text>
</comment>
<dbReference type="GO" id="GO:0008830">
    <property type="term" value="F:dTDP-4-dehydrorhamnose 3,5-epimerase activity"/>
    <property type="evidence" value="ECO:0007669"/>
    <property type="project" value="UniProtKB-UniRule"/>
</dbReference>
<comment type="catalytic activity">
    <reaction evidence="5">
        <text>dTDP-4-dehydro-6-deoxy-alpha-D-glucose = dTDP-4-dehydro-beta-L-rhamnose</text>
        <dbReference type="Rhea" id="RHEA:16969"/>
        <dbReference type="ChEBI" id="CHEBI:57649"/>
        <dbReference type="ChEBI" id="CHEBI:62830"/>
        <dbReference type="EC" id="5.1.3.13"/>
    </reaction>
</comment>
<dbReference type="SUPFAM" id="SSF51182">
    <property type="entry name" value="RmlC-like cupins"/>
    <property type="match status" value="1"/>
</dbReference>
<sequence length="398" mass="43241">MKTPQKRPLSISGAWVHEPKVCPDDRGSFHEWFKAPVFTEAAGHPLTLAQANMSVSSQGTLRGIHYADVPPGQAKYVKCVRGTAVDVIVDIRTGSPTFGQWEVVRLDDRNHHAVYLSEGLGHGFMALTDHATVVYFCSEGYAPEREHGIHPLDPELGIEWPDGLTPLLSAQDEQAPTLAEACEQGLLPPMRCAWRIGTAWAAEASGLGRAGGQLPPHPAPVRRMVPGVAVQYEPLASGQGKLVAPGRTLPALQLFGYGDCKPAQERTRVAMVLPSTAKEHPSTSKKNSTPSTATRITDLPLHTIGKFVADLSNRQAAADLRGHIDWKSVVGLKVDRQRGLPHGLPLDRPLPHQGKAFSDRPGQPGRPRTVPQGRERHGPHGQAVSRLGREARSTCRWR</sequence>
<dbReference type="Proteomes" id="UP000603227">
    <property type="component" value="Unassembled WGS sequence"/>
</dbReference>
<comment type="subunit">
    <text evidence="5">Homodimer.</text>
</comment>
<dbReference type="InterPro" id="IPR011051">
    <property type="entry name" value="RmlC_Cupin_sf"/>
</dbReference>
<dbReference type="NCBIfam" id="TIGR01221">
    <property type="entry name" value="rmlC"/>
    <property type="match status" value="1"/>
</dbReference>
<feature type="active site" description="Proton donor" evidence="3">
    <location>
        <position position="135"/>
    </location>
</feature>
<dbReference type="EC" id="5.1.3.13" evidence="5"/>
<feature type="region of interest" description="Disordered" evidence="6">
    <location>
        <begin position="275"/>
        <end position="297"/>
    </location>
</feature>
<evidence type="ECO:0000256" key="2">
    <source>
        <dbReference type="ARBA" id="ARBA00023235"/>
    </source>
</evidence>
<proteinExistence type="inferred from homology"/>
<protein>
    <recommendedName>
        <fullName evidence="5">dTDP-4-dehydrorhamnose 3,5-epimerase</fullName>
        <ecNumber evidence="5">5.1.3.13</ecNumber>
    </recommendedName>
    <alternativeName>
        <fullName evidence="5">Thymidine diphospho-4-keto-rhamnose 3,5-epimerase</fullName>
    </alternativeName>
</protein>
<keyword evidence="2 5" id="KW-0413">Isomerase</keyword>
<reference evidence="7" key="1">
    <citation type="journal article" date="2014" name="Int. J. Syst. Evol. Microbiol.">
        <title>Complete genome sequence of Corynebacterium casei LMG S-19264T (=DSM 44701T), isolated from a smear-ripened cheese.</title>
        <authorList>
            <consortium name="US DOE Joint Genome Institute (JGI-PGF)"/>
            <person name="Walter F."/>
            <person name="Albersmeier A."/>
            <person name="Kalinowski J."/>
            <person name="Ruckert C."/>
        </authorList>
    </citation>
    <scope>NUCLEOTIDE SEQUENCE</scope>
    <source>
        <strain evidence="7">CGMCC 4.7403</strain>
    </source>
</reference>
<dbReference type="PANTHER" id="PTHR21047">
    <property type="entry name" value="DTDP-6-DEOXY-D-GLUCOSE-3,5 EPIMERASE"/>
    <property type="match status" value="1"/>
</dbReference>
<comment type="similarity">
    <text evidence="1 5">Belongs to the dTDP-4-dehydrorhamnose 3,5-epimerase family.</text>
</comment>
<dbReference type="InterPro" id="IPR000888">
    <property type="entry name" value="RmlC-like"/>
</dbReference>
<feature type="active site" description="Proton acceptor" evidence="3">
    <location>
        <position position="65"/>
    </location>
</feature>
<dbReference type="GO" id="GO:0019305">
    <property type="term" value="P:dTDP-rhamnose biosynthetic process"/>
    <property type="evidence" value="ECO:0007669"/>
    <property type="project" value="UniProtKB-UniRule"/>
</dbReference>
<comment type="function">
    <text evidence="5">Catalyzes the epimerization of the C3' and C5'positions of dTDP-6-deoxy-D-xylo-4-hexulose, forming dTDP-6-deoxy-L-lyxo-4-hexulose.</text>
</comment>
<accession>A0A918ZSH7</accession>
<gene>
    <name evidence="7" type="ORF">GCM10017771_91450</name>
</gene>
<keyword evidence="8" id="KW-1185">Reference proteome</keyword>
<evidence type="ECO:0000256" key="4">
    <source>
        <dbReference type="PIRSR" id="PIRSR600888-3"/>
    </source>
</evidence>
<evidence type="ECO:0000313" key="7">
    <source>
        <dbReference type="EMBL" id="GHE67741.1"/>
    </source>
</evidence>